<gene>
    <name evidence="1" type="ordered locus">Mpal_0110</name>
</gene>
<dbReference type="AlphaFoldDB" id="B8GIF2"/>
<organism evidence="1 2">
    <name type="scientific">Methanosphaerula palustris (strain ATCC BAA-1556 / DSM 19958 / E1-9c)</name>
    <dbReference type="NCBI Taxonomy" id="521011"/>
    <lineage>
        <taxon>Archaea</taxon>
        <taxon>Methanobacteriati</taxon>
        <taxon>Methanobacteriota</taxon>
        <taxon>Stenosarchaea group</taxon>
        <taxon>Methanomicrobia</taxon>
        <taxon>Methanomicrobiales</taxon>
        <taxon>Methanoregulaceae</taxon>
        <taxon>Methanosphaerula</taxon>
    </lineage>
</organism>
<name>B8GIF2_METPE</name>
<evidence type="ECO:0000313" key="2">
    <source>
        <dbReference type="Proteomes" id="UP000002457"/>
    </source>
</evidence>
<accession>B8GIF2</accession>
<proteinExistence type="predicted"/>
<dbReference type="KEGG" id="mpl:Mpal_0110"/>
<dbReference type="EMBL" id="CP001338">
    <property type="protein sequence ID" value="ACL15503.1"/>
    <property type="molecule type" value="Genomic_DNA"/>
</dbReference>
<dbReference type="Proteomes" id="UP000002457">
    <property type="component" value="Chromosome"/>
</dbReference>
<dbReference type="GeneID" id="43499984"/>
<reference evidence="1 2" key="1">
    <citation type="journal article" date="2015" name="Genome Announc.">
        <title>Complete Genome Sequence of Methanosphaerula palustris E1-9CT, a Hydrogenotrophic Methanogen Isolated from a Minerotrophic Fen Peatland.</title>
        <authorList>
            <person name="Cadillo-Quiroz H."/>
            <person name="Browne P."/>
            <person name="Kyrpides N."/>
            <person name="Woyke T."/>
            <person name="Goodwin L."/>
            <person name="Detter C."/>
            <person name="Yavitt J.B."/>
            <person name="Zinder S.H."/>
        </authorList>
    </citation>
    <scope>NUCLEOTIDE SEQUENCE [LARGE SCALE GENOMIC DNA]</scope>
    <source>
        <strain evidence="2">ATCC BAA-1556 / DSM 19958 / E1-9c</strain>
    </source>
</reference>
<dbReference type="HOGENOM" id="CLU_3194539_0_0_2"/>
<sequence length="45" mass="4916">MNDTSENQFKPIAQIIPEFVTGLVADLRKVGVIRGNDTKIQLSGT</sequence>
<dbReference type="RefSeq" id="WP_012616822.1">
    <property type="nucleotide sequence ID" value="NC_011832.1"/>
</dbReference>
<keyword evidence="2" id="KW-1185">Reference proteome</keyword>
<protein>
    <submittedName>
        <fullName evidence="1">Uncharacterized protein</fullName>
    </submittedName>
</protein>
<evidence type="ECO:0000313" key="1">
    <source>
        <dbReference type="EMBL" id="ACL15503.1"/>
    </source>
</evidence>